<dbReference type="GO" id="GO:0032259">
    <property type="term" value="P:methylation"/>
    <property type="evidence" value="ECO:0007669"/>
    <property type="project" value="UniProtKB-KW"/>
</dbReference>
<evidence type="ECO:0000256" key="2">
    <source>
        <dbReference type="ARBA" id="ARBA00022691"/>
    </source>
</evidence>
<dbReference type="InterPro" id="IPR007848">
    <property type="entry name" value="Small_mtfrase_dom"/>
</dbReference>
<dbReference type="PANTHER" id="PTHR47739:SF1">
    <property type="entry name" value="TRNA1(VAL) (ADENINE(37)-N6)-METHYLTRANSFERASE"/>
    <property type="match status" value="1"/>
</dbReference>
<evidence type="ECO:0000256" key="1">
    <source>
        <dbReference type="ARBA" id="ARBA00022603"/>
    </source>
</evidence>
<dbReference type="SUPFAM" id="SSF53335">
    <property type="entry name" value="S-adenosyl-L-methionine-dependent methyltransferases"/>
    <property type="match status" value="1"/>
</dbReference>
<dbReference type="CDD" id="cd02440">
    <property type="entry name" value="AdoMet_MTases"/>
    <property type="match status" value="1"/>
</dbReference>
<gene>
    <name evidence="4" type="ORF">CIGN_1018</name>
</gene>
<keyword evidence="2" id="KW-0949">S-adenosyl-L-methionine</keyword>
<dbReference type="InterPro" id="IPR002052">
    <property type="entry name" value="DNA_methylase_N6_adenine_CS"/>
</dbReference>
<evidence type="ECO:0000259" key="3">
    <source>
        <dbReference type="Pfam" id="PF05175"/>
    </source>
</evidence>
<dbReference type="InterPro" id="IPR050210">
    <property type="entry name" value="tRNA_Adenine-N(6)_MTase"/>
</dbReference>
<reference evidence="4 5" key="1">
    <citation type="journal article" date="2017" name="Genome Biol. Evol.">
        <title>Comparative Genomic Analysis Identifies a Campylobacter Clade Deficient in Selenium Metabolism.</title>
        <authorList>
            <person name="Miller W.G."/>
            <person name="Yee E."/>
            <person name="Lopes B.S."/>
            <person name="Chapman M.H."/>
            <person name="Huynh S."/>
            <person name="Bono J.L."/>
            <person name="Parker C.T."/>
            <person name="Strachan N.J.C."/>
            <person name="Forbes K.J."/>
        </authorList>
    </citation>
    <scope>NUCLEOTIDE SEQUENCE [LARGE SCALE GENOMIC DNA]</scope>
    <source>
        <strain evidence="4 5">NCTC 13003</strain>
    </source>
</reference>
<dbReference type="OrthoDB" id="5354196at2"/>
<dbReference type="PROSITE" id="PS00092">
    <property type="entry name" value="N6_MTASE"/>
    <property type="match status" value="1"/>
</dbReference>
<organism evidence="4 5">
    <name type="scientific">Campylobacter devanensis</name>
    <dbReference type="NCBI Taxonomy" id="3161138"/>
    <lineage>
        <taxon>Bacteria</taxon>
        <taxon>Pseudomonadati</taxon>
        <taxon>Campylobacterota</taxon>
        <taxon>Epsilonproteobacteria</taxon>
        <taxon>Campylobacterales</taxon>
        <taxon>Campylobacteraceae</taxon>
        <taxon>Campylobacter</taxon>
    </lineage>
</organism>
<keyword evidence="1 4" id="KW-0808">Transferase</keyword>
<dbReference type="Pfam" id="PF05175">
    <property type="entry name" value="MTS"/>
    <property type="match status" value="1"/>
</dbReference>
<dbReference type="STRING" id="1660064.CIGN_1018"/>
<protein>
    <submittedName>
        <fullName evidence="4">tRNA m6A37 methyltransferase TrmN6</fullName>
    </submittedName>
</protein>
<evidence type="ECO:0000313" key="5">
    <source>
        <dbReference type="Proteomes" id="UP000194309"/>
    </source>
</evidence>
<keyword evidence="1 4" id="KW-0489">Methyltransferase</keyword>
<evidence type="ECO:0000313" key="4">
    <source>
        <dbReference type="EMBL" id="ARQ99297.1"/>
    </source>
</evidence>
<dbReference type="Proteomes" id="UP000194309">
    <property type="component" value="Chromosome"/>
</dbReference>
<dbReference type="GO" id="GO:0008170">
    <property type="term" value="F:N-methyltransferase activity"/>
    <property type="evidence" value="ECO:0007669"/>
    <property type="project" value="UniProtKB-ARBA"/>
</dbReference>
<dbReference type="PANTHER" id="PTHR47739">
    <property type="entry name" value="TRNA1(VAL) (ADENINE(37)-N6)-METHYLTRANSFERASE"/>
    <property type="match status" value="1"/>
</dbReference>
<feature type="domain" description="Methyltransferase small" evidence="3">
    <location>
        <begin position="21"/>
        <end position="151"/>
    </location>
</feature>
<name>A0A1X9SSR0_9BACT</name>
<accession>A0A1X9SSR0</accession>
<dbReference type="GO" id="GO:0008757">
    <property type="term" value="F:S-adenosylmethionine-dependent methyltransferase activity"/>
    <property type="evidence" value="ECO:0007669"/>
    <property type="project" value="UniProtKB-ARBA"/>
</dbReference>
<dbReference type="EMBL" id="CP018788">
    <property type="protein sequence ID" value="ARQ99297.1"/>
    <property type="molecule type" value="Genomic_DNA"/>
</dbReference>
<sequence>MSQLELYQLENGYRYNSDTLFLYDFISASKLRGDILDVGCGCGILGLLVARDSSVILKGIDINPINVQISQYNASVNGITAEFITGDFSEFKSEIKFDFIISNPPFYHFGVTKSQNKHIANSRYNDSLSLEQFLAGANRNLKPKGVLYFCYDAKQIGWILALLVKFKLNLTKLRFVHSKRGQNAKLALFEAKKSSKSMCEILPPLVVFDKDEFSIETKEIFKRANTISKVYK</sequence>
<dbReference type="KEGG" id="cdev:CIGN_1018"/>
<dbReference type="GO" id="GO:0003676">
    <property type="term" value="F:nucleic acid binding"/>
    <property type="evidence" value="ECO:0007669"/>
    <property type="project" value="InterPro"/>
</dbReference>
<dbReference type="AlphaFoldDB" id="A0A1X9SSR0"/>
<dbReference type="InterPro" id="IPR029063">
    <property type="entry name" value="SAM-dependent_MTases_sf"/>
</dbReference>
<accession>A0A381D9M8</accession>
<keyword evidence="5" id="KW-1185">Reference proteome</keyword>
<proteinExistence type="predicted"/>
<dbReference type="Gene3D" id="3.40.50.150">
    <property type="entry name" value="Vaccinia Virus protein VP39"/>
    <property type="match status" value="1"/>
</dbReference>